<protein>
    <submittedName>
        <fullName evidence="1">Uncharacterized protein</fullName>
    </submittedName>
</protein>
<dbReference type="EMBL" id="JAUIZM010000002">
    <property type="protein sequence ID" value="KAK1399140.1"/>
    <property type="molecule type" value="Genomic_DNA"/>
</dbReference>
<sequence>MPDRVQPAVPHPQFPNSIPPFLTVQPASCSAFLHYAVIHSIEHAGNSISPLSTLLFRFSFKHHYPNWLRNSNVLGRENENHLRETDVSDKCFEQNNLQNSASRVNHARSMIHMKEKPSGSFDLISSREGERVVLVTGDENTAAKRNAGRSGRSASCQSTREQVQQVPELDVHNGKVYNSFCGGSKELPVVEKLQEVLEQPNGVILVKNNEERKIASRAVRDNEVHNSNCKDLKITHGNEPLTETSREQDVSDQLLVLPCEPAKPLRCVVGTSGKKDDKSVACHSFRFQKQEQHYPYPSVPQLRRKKVPWSDAEEEALKHQLKQQIKCLVSDN</sequence>
<evidence type="ECO:0000313" key="2">
    <source>
        <dbReference type="Proteomes" id="UP001237642"/>
    </source>
</evidence>
<reference evidence="1" key="1">
    <citation type="submission" date="2023-02" db="EMBL/GenBank/DDBJ databases">
        <title>Genome of toxic invasive species Heracleum sosnowskyi carries increased number of genes despite the absence of recent whole-genome duplications.</title>
        <authorList>
            <person name="Schelkunov M."/>
            <person name="Shtratnikova V."/>
            <person name="Makarenko M."/>
            <person name="Klepikova A."/>
            <person name="Omelchenko D."/>
            <person name="Novikova G."/>
            <person name="Obukhova E."/>
            <person name="Bogdanov V."/>
            <person name="Penin A."/>
            <person name="Logacheva M."/>
        </authorList>
    </citation>
    <scope>NUCLEOTIDE SEQUENCE</scope>
    <source>
        <strain evidence="1">Hsosn_3</strain>
        <tissue evidence="1">Leaf</tissue>
    </source>
</reference>
<organism evidence="1 2">
    <name type="scientific">Heracleum sosnowskyi</name>
    <dbReference type="NCBI Taxonomy" id="360622"/>
    <lineage>
        <taxon>Eukaryota</taxon>
        <taxon>Viridiplantae</taxon>
        <taxon>Streptophyta</taxon>
        <taxon>Embryophyta</taxon>
        <taxon>Tracheophyta</taxon>
        <taxon>Spermatophyta</taxon>
        <taxon>Magnoliopsida</taxon>
        <taxon>eudicotyledons</taxon>
        <taxon>Gunneridae</taxon>
        <taxon>Pentapetalae</taxon>
        <taxon>asterids</taxon>
        <taxon>campanulids</taxon>
        <taxon>Apiales</taxon>
        <taxon>Apiaceae</taxon>
        <taxon>Apioideae</taxon>
        <taxon>apioid superclade</taxon>
        <taxon>Tordylieae</taxon>
        <taxon>Tordyliinae</taxon>
        <taxon>Heracleum</taxon>
    </lineage>
</organism>
<comment type="caution">
    <text evidence="1">The sequence shown here is derived from an EMBL/GenBank/DDBJ whole genome shotgun (WGS) entry which is preliminary data.</text>
</comment>
<dbReference type="AlphaFoldDB" id="A0AAD8J798"/>
<reference evidence="1" key="2">
    <citation type="submission" date="2023-05" db="EMBL/GenBank/DDBJ databases">
        <authorList>
            <person name="Schelkunov M.I."/>
        </authorList>
    </citation>
    <scope>NUCLEOTIDE SEQUENCE</scope>
    <source>
        <strain evidence="1">Hsosn_3</strain>
        <tissue evidence="1">Leaf</tissue>
    </source>
</reference>
<name>A0AAD8J798_9APIA</name>
<keyword evidence="2" id="KW-1185">Reference proteome</keyword>
<gene>
    <name evidence="1" type="ORF">POM88_009003</name>
</gene>
<dbReference type="Proteomes" id="UP001237642">
    <property type="component" value="Unassembled WGS sequence"/>
</dbReference>
<evidence type="ECO:0000313" key="1">
    <source>
        <dbReference type="EMBL" id="KAK1399140.1"/>
    </source>
</evidence>
<accession>A0AAD8J798</accession>
<proteinExistence type="predicted"/>